<comment type="caution">
    <text evidence="2">The sequence shown here is derived from an EMBL/GenBank/DDBJ whole genome shotgun (WGS) entry which is preliminary data.</text>
</comment>
<keyword evidence="3" id="KW-1185">Reference proteome</keyword>
<name>A0ABN0Z022_9ACTN</name>
<evidence type="ECO:0000256" key="1">
    <source>
        <dbReference type="SAM" id="MobiDB-lite"/>
    </source>
</evidence>
<evidence type="ECO:0000313" key="3">
    <source>
        <dbReference type="Proteomes" id="UP001500879"/>
    </source>
</evidence>
<accession>A0ABN0Z022</accession>
<feature type="region of interest" description="Disordered" evidence="1">
    <location>
        <begin position="1"/>
        <end position="193"/>
    </location>
</feature>
<reference evidence="2 3" key="1">
    <citation type="journal article" date="2019" name="Int. J. Syst. Evol. Microbiol.">
        <title>The Global Catalogue of Microorganisms (GCM) 10K type strain sequencing project: providing services to taxonomists for standard genome sequencing and annotation.</title>
        <authorList>
            <consortium name="The Broad Institute Genomics Platform"/>
            <consortium name="The Broad Institute Genome Sequencing Center for Infectious Disease"/>
            <person name="Wu L."/>
            <person name="Ma J."/>
        </authorList>
    </citation>
    <scope>NUCLEOTIDE SEQUENCE [LARGE SCALE GENOMIC DNA]</scope>
    <source>
        <strain evidence="2 3">JCM 4788</strain>
    </source>
</reference>
<feature type="compositionally biased region" description="Basic residues" evidence="1">
    <location>
        <begin position="210"/>
        <end position="219"/>
    </location>
</feature>
<dbReference type="Proteomes" id="UP001500879">
    <property type="component" value="Unassembled WGS sequence"/>
</dbReference>
<feature type="compositionally biased region" description="Low complexity" evidence="1">
    <location>
        <begin position="154"/>
        <end position="169"/>
    </location>
</feature>
<protein>
    <submittedName>
        <fullName evidence="2">Uncharacterized protein</fullName>
    </submittedName>
</protein>
<feature type="compositionally biased region" description="Low complexity" evidence="1">
    <location>
        <begin position="100"/>
        <end position="118"/>
    </location>
</feature>
<feature type="compositionally biased region" description="Basic and acidic residues" evidence="1">
    <location>
        <begin position="83"/>
        <end position="94"/>
    </location>
</feature>
<proteinExistence type="predicted"/>
<feature type="region of interest" description="Disordered" evidence="1">
    <location>
        <begin position="200"/>
        <end position="219"/>
    </location>
</feature>
<dbReference type="EMBL" id="BAAABX010000056">
    <property type="protein sequence ID" value="GAA0424315.1"/>
    <property type="molecule type" value="Genomic_DNA"/>
</dbReference>
<gene>
    <name evidence="2" type="ORF">GCM10010357_52240</name>
</gene>
<organism evidence="2 3">
    <name type="scientific">Streptomyces luteireticuli</name>
    <dbReference type="NCBI Taxonomy" id="173858"/>
    <lineage>
        <taxon>Bacteria</taxon>
        <taxon>Bacillati</taxon>
        <taxon>Actinomycetota</taxon>
        <taxon>Actinomycetes</taxon>
        <taxon>Kitasatosporales</taxon>
        <taxon>Streptomycetaceae</taxon>
        <taxon>Streptomyces</taxon>
    </lineage>
</organism>
<sequence>MRAHGDTQGAGQRPQGKEERGLSRPQQGEADREGGGEGGVVAGEGPVARWRARADGGDAVQRAAGPLLVDDRLEELADGVGGDGRRAGEQHPGEQVRLAAAQGGPAGPHQQQPQHHQGSLGGQGQQRARPAGGVRRRAGDGAVQGGGRSRGDQGPARGARGVRRGPGQRPAGGGEGAGRARDAPAGGPGAVVSYRVFHDPGRYGSAAARHTARRARSRP</sequence>
<evidence type="ECO:0000313" key="2">
    <source>
        <dbReference type="EMBL" id="GAA0424315.1"/>
    </source>
</evidence>